<evidence type="ECO:0000313" key="3">
    <source>
        <dbReference type="Proteomes" id="UP001168990"/>
    </source>
</evidence>
<protein>
    <submittedName>
        <fullName evidence="2">Uncharacterized protein</fullName>
    </submittedName>
</protein>
<keyword evidence="3" id="KW-1185">Reference proteome</keyword>
<comment type="caution">
    <text evidence="2">The sequence shown here is derived from an EMBL/GenBank/DDBJ whole genome shotgun (WGS) entry which is preliminary data.</text>
</comment>
<evidence type="ECO:0000256" key="1">
    <source>
        <dbReference type="SAM" id="MobiDB-lite"/>
    </source>
</evidence>
<name>A0AA39KWM8_9HYME</name>
<proteinExistence type="predicted"/>
<feature type="region of interest" description="Disordered" evidence="1">
    <location>
        <begin position="1"/>
        <end position="35"/>
    </location>
</feature>
<reference evidence="2" key="1">
    <citation type="journal article" date="2023" name="bioRxiv">
        <title>Scaffold-level genome assemblies of two parasitoid biocontrol wasps reveal the parthenogenesis mechanism and an associated novel virus.</title>
        <authorList>
            <person name="Inwood S."/>
            <person name="Skelly J."/>
            <person name="Guhlin J."/>
            <person name="Harrop T."/>
            <person name="Goldson S."/>
            <person name="Dearden P."/>
        </authorList>
    </citation>
    <scope>NUCLEOTIDE SEQUENCE</scope>
    <source>
        <strain evidence="2">Irish</strain>
        <tissue evidence="2">Whole body</tissue>
    </source>
</reference>
<dbReference type="AlphaFoldDB" id="A0AA39KWM8"/>
<gene>
    <name evidence="2" type="ORF">PV328_000630</name>
</gene>
<organism evidence="2 3">
    <name type="scientific">Microctonus aethiopoides</name>
    <dbReference type="NCBI Taxonomy" id="144406"/>
    <lineage>
        <taxon>Eukaryota</taxon>
        <taxon>Metazoa</taxon>
        <taxon>Ecdysozoa</taxon>
        <taxon>Arthropoda</taxon>
        <taxon>Hexapoda</taxon>
        <taxon>Insecta</taxon>
        <taxon>Pterygota</taxon>
        <taxon>Neoptera</taxon>
        <taxon>Endopterygota</taxon>
        <taxon>Hymenoptera</taxon>
        <taxon>Apocrita</taxon>
        <taxon>Ichneumonoidea</taxon>
        <taxon>Braconidae</taxon>
        <taxon>Euphorinae</taxon>
        <taxon>Microctonus</taxon>
    </lineage>
</organism>
<accession>A0AA39KWM8</accession>
<evidence type="ECO:0000313" key="2">
    <source>
        <dbReference type="EMBL" id="KAK0176499.1"/>
    </source>
</evidence>
<sequence length="100" mass="11103">MAKWHRSSRRQTTLEPTAGSVGRQCDKRQAAHKRSSTGLLIREPCVTMYAYCCFLLHAAVADVVQTGGVISRLTIPHFRGHETSFNPQCKGQNDNSNMAI</sequence>
<reference evidence="2" key="2">
    <citation type="submission" date="2023-03" db="EMBL/GenBank/DDBJ databases">
        <authorList>
            <person name="Inwood S.N."/>
            <person name="Skelly J.G."/>
            <person name="Guhlin J."/>
            <person name="Harrop T.W.R."/>
            <person name="Goldson S.G."/>
            <person name="Dearden P.K."/>
        </authorList>
    </citation>
    <scope>NUCLEOTIDE SEQUENCE</scope>
    <source>
        <strain evidence="2">Irish</strain>
        <tissue evidence="2">Whole body</tissue>
    </source>
</reference>
<dbReference type="Proteomes" id="UP001168990">
    <property type="component" value="Unassembled WGS sequence"/>
</dbReference>
<dbReference type="EMBL" id="JAQQBS010000001">
    <property type="protein sequence ID" value="KAK0176499.1"/>
    <property type="molecule type" value="Genomic_DNA"/>
</dbReference>